<dbReference type="SMART" id="SM00422">
    <property type="entry name" value="HTH_MERR"/>
    <property type="match status" value="1"/>
</dbReference>
<feature type="transmembrane region" description="Helical" evidence="5">
    <location>
        <begin position="138"/>
        <end position="161"/>
    </location>
</feature>
<dbReference type="GO" id="GO:0003700">
    <property type="term" value="F:DNA-binding transcription factor activity"/>
    <property type="evidence" value="ECO:0007669"/>
    <property type="project" value="InterPro"/>
</dbReference>
<evidence type="ECO:0000313" key="8">
    <source>
        <dbReference type="Proteomes" id="UP000532194"/>
    </source>
</evidence>
<dbReference type="EMBL" id="JAAIII010000001">
    <property type="protein sequence ID" value="NMM92930.1"/>
    <property type="molecule type" value="Genomic_DNA"/>
</dbReference>
<dbReference type="PANTHER" id="PTHR30204">
    <property type="entry name" value="REDOX-CYCLING DRUG-SENSING TRANSCRIPTIONAL ACTIVATOR SOXR"/>
    <property type="match status" value="1"/>
</dbReference>
<dbReference type="PROSITE" id="PS50937">
    <property type="entry name" value="HTH_MERR_2"/>
    <property type="match status" value="1"/>
</dbReference>
<evidence type="ECO:0000256" key="1">
    <source>
        <dbReference type="ARBA" id="ARBA00022491"/>
    </source>
</evidence>
<dbReference type="AlphaFoldDB" id="A0A7Y0EMF5"/>
<organism evidence="7 8">
    <name type="scientific">Bifidobacterium oedipodis</name>
    <dbReference type="NCBI Taxonomy" id="2675322"/>
    <lineage>
        <taxon>Bacteria</taxon>
        <taxon>Bacillati</taxon>
        <taxon>Actinomycetota</taxon>
        <taxon>Actinomycetes</taxon>
        <taxon>Bifidobacteriales</taxon>
        <taxon>Bifidobacteriaceae</taxon>
        <taxon>Bifidobacterium</taxon>
    </lineage>
</organism>
<name>A0A7Y0EMF5_9BIFI</name>
<keyword evidence="4" id="KW-0804">Transcription</keyword>
<evidence type="ECO:0000256" key="5">
    <source>
        <dbReference type="SAM" id="Phobius"/>
    </source>
</evidence>
<dbReference type="Gene3D" id="1.10.1660.10">
    <property type="match status" value="1"/>
</dbReference>
<dbReference type="InterPro" id="IPR009061">
    <property type="entry name" value="DNA-bd_dom_put_sf"/>
</dbReference>
<dbReference type="CDD" id="cd01106">
    <property type="entry name" value="HTH_TipAL-Mta"/>
    <property type="match status" value="1"/>
</dbReference>
<keyword evidence="3" id="KW-0238">DNA-binding</keyword>
<keyword evidence="5" id="KW-0472">Membrane</keyword>
<dbReference type="GO" id="GO:0003677">
    <property type="term" value="F:DNA binding"/>
    <property type="evidence" value="ECO:0007669"/>
    <property type="project" value="UniProtKB-KW"/>
</dbReference>
<evidence type="ECO:0000256" key="4">
    <source>
        <dbReference type="ARBA" id="ARBA00023163"/>
    </source>
</evidence>
<dbReference type="Pfam" id="PF13411">
    <property type="entry name" value="MerR_1"/>
    <property type="match status" value="1"/>
</dbReference>
<gene>
    <name evidence="7" type="ORF">G1C95_0115</name>
</gene>
<dbReference type="InterPro" id="IPR047057">
    <property type="entry name" value="MerR_fam"/>
</dbReference>
<reference evidence="7 8" key="1">
    <citation type="submission" date="2020-02" db="EMBL/GenBank/DDBJ databases">
        <title>Characterization of phylogenetic diversity of novel bifidobacterial species isolated in Czech ZOOs.</title>
        <authorList>
            <person name="Lugli G.A."/>
            <person name="Vera N.B."/>
            <person name="Ventura M."/>
        </authorList>
    </citation>
    <scope>NUCLEOTIDE SEQUENCE [LARGE SCALE GENOMIC DNA]</scope>
    <source>
        <strain evidence="7 8">DSM 109957</strain>
    </source>
</reference>
<dbReference type="Proteomes" id="UP000532194">
    <property type="component" value="Unassembled WGS sequence"/>
</dbReference>
<keyword evidence="2" id="KW-0805">Transcription regulation</keyword>
<dbReference type="InterPro" id="IPR000551">
    <property type="entry name" value="MerR-type_HTH_dom"/>
</dbReference>
<dbReference type="PRINTS" id="PR00040">
    <property type="entry name" value="HTHMERR"/>
</dbReference>
<dbReference type="RefSeq" id="WP_169171009.1">
    <property type="nucleotide sequence ID" value="NZ_JAAIII010000001.1"/>
</dbReference>
<feature type="domain" description="HTH merR-type" evidence="6">
    <location>
        <begin position="3"/>
        <end position="72"/>
    </location>
</feature>
<dbReference type="SUPFAM" id="SSF46955">
    <property type="entry name" value="Putative DNA-binding domain"/>
    <property type="match status" value="1"/>
</dbReference>
<proteinExistence type="predicted"/>
<sequence length="244" mass="27911">MSKYTTGEIAKLCGVSVRTVQYYDTRGILTPSELTEGGRRLYSEDDVKRMKIICFLRDADISINSIGALLSEDDPGSVISVLLEQQEQLLHKEVRERQAKLDMLGGIRRGLRSIDNFSIDSIGDIAYAMENKRNMRRLHAILLITAIPIGIIQWTSIMFWITSGIWWLFALYVLVAIPYAIWVITFYFNRVAYICPQCHEVFKPRHKEAMFARHTLTLRKLTCTGCGYKGFCVETYGKEGKEHG</sequence>
<accession>A0A7Y0EMF5</accession>
<evidence type="ECO:0000256" key="3">
    <source>
        <dbReference type="ARBA" id="ARBA00023125"/>
    </source>
</evidence>
<dbReference type="PANTHER" id="PTHR30204:SF69">
    <property type="entry name" value="MERR-FAMILY TRANSCRIPTIONAL REGULATOR"/>
    <property type="match status" value="1"/>
</dbReference>
<comment type="caution">
    <text evidence="7">The sequence shown here is derived from an EMBL/GenBank/DDBJ whole genome shotgun (WGS) entry which is preliminary data.</text>
</comment>
<keyword evidence="8" id="KW-1185">Reference proteome</keyword>
<keyword evidence="1" id="KW-0678">Repressor</keyword>
<evidence type="ECO:0000256" key="2">
    <source>
        <dbReference type="ARBA" id="ARBA00023015"/>
    </source>
</evidence>
<evidence type="ECO:0000259" key="6">
    <source>
        <dbReference type="PROSITE" id="PS50937"/>
    </source>
</evidence>
<protein>
    <submittedName>
        <fullName evidence="7">MerR family transcriptional regulator</fullName>
    </submittedName>
</protein>
<keyword evidence="5" id="KW-1133">Transmembrane helix</keyword>
<evidence type="ECO:0000313" key="7">
    <source>
        <dbReference type="EMBL" id="NMM92930.1"/>
    </source>
</evidence>
<feature type="transmembrane region" description="Helical" evidence="5">
    <location>
        <begin position="167"/>
        <end position="188"/>
    </location>
</feature>
<keyword evidence="5" id="KW-0812">Transmembrane</keyword>